<feature type="transmembrane region" description="Helical" evidence="1">
    <location>
        <begin position="108"/>
        <end position="127"/>
    </location>
</feature>
<keyword evidence="1" id="KW-0472">Membrane</keyword>
<feature type="transmembrane region" description="Helical" evidence="1">
    <location>
        <begin position="47"/>
        <end position="64"/>
    </location>
</feature>
<dbReference type="Proteomes" id="UP000034036">
    <property type="component" value="Unassembled WGS sequence"/>
</dbReference>
<dbReference type="STRING" id="1618659.UV11_C0008G0040"/>
<name>A0A0G1BQH5_9BACT</name>
<dbReference type="AlphaFoldDB" id="A0A0G1BQH5"/>
<proteinExistence type="predicted"/>
<feature type="transmembrane region" description="Helical" evidence="1">
    <location>
        <begin position="76"/>
        <end position="96"/>
    </location>
</feature>
<comment type="caution">
    <text evidence="2">The sequence shown here is derived from an EMBL/GenBank/DDBJ whole genome shotgun (WGS) entry which is preliminary data.</text>
</comment>
<gene>
    <name evidence="2" type="ORF">UV11_C0008G0040</name>
</gene>
<evidence type="ECO:0000313" key="3">
    <source>
        <dbReference type="Proteomes" id="UP000034036"/>
    </source>
</evidence>
<organism evidence="2 3">
    <name type="scientific">Candidatus Giovannonibacteria bacterium GW2011_GWF2_42_19</name>
    <dbReference type="NCBI Taxonomy" id="1618659"/>
    <lineage>
        <taxon>Bacteria</taxon>
        <taxon>Candidatus Giovannoniibacteriota</taxon>
    </lineage>
</organism>
<evidence type="ECO:0000256" key="1">
    <source>
        <dbReference type="SAM" id="Phobius"/>
    </source>
</evidence>
<keyword evidence="1" id="KW-1133">Transmembrane helix</keyword>
<sequence>MLITKRKLLILSILGIVVGLFFADFCKFGKGLPGSCYDIQEGAGVPIGLYSVALFILSWVFYFSDDQIFNSWFKFAKYYLPIAFLFILSTVISPGSGSWASSGFDSELATWFTAGLFVVISIFIIVIKSWRFHRQPK</sequence>
<reference evidence="2" key="1">
    <citation type="journal article" date="2015" name="Nature">
        <title>rRNA introns, odd ribosomes, and small enigmatic genomes across a large radiation of phyla.</title>
        <authorList>
            <person name="Brown C.T."/>
            <person name="Hug L.A."/>
            <person name="Thomas B.C."/>
            <person name="Sharon I."/>
            <person name="Castelle C.J."/>
            <person name="Singh A."/>
            <person name="Wilkins M.J."/>
            <person name="Williams K.H."/>
            <person name="Banfield J.F."/>
        </authorList>
    </citation>
    <scope>NUCLEOTIDE SEQUENCE [LARGE SCALE GENOMIC DNA]</scope>
</reference>
<protein>
    <submittedName>
        <fullName evidence="2">Uncharacterized protein</fullName>
    </submittedName>
</protein>
<evidence type="ECO:0000313" key="2">
    <source>
        <dbReference type="EMBL" id="KKS48501.1"/>
    </source>
</evidence>
<accession>A0A0G1BQH5</accession>
<keyword evidence="1" id="KW-0812">Transmembrane</keyword>
<dbReference type="EMBL" id="LCDF01000008">
    <property type="protein sequence ID" value="KKS48501.1"/>
    <property type="molecule type" value="Genomic_DNA"/>
</dbReference>